<dbReference type="EMBL" id="JBBCAQ010000022">
    <property type="protein sequence ID" value="KAK7590917.1"/>
    <property type="molecule type" value="Genomic_DNA"/>
</dbReference>
<keyword evidence="10" id="KW-0539">Nucleus</keyword>
<dbReference type="FunFam" id="3.30.160.60:FF:001297">
    <property type="entry name" value="Zinc finger and SCAN domain-containing protein 2"/>
    <property type="match status" value="1"/>
</dbReference>
<keyword evidence="5 11" id="KW-0863">Zinc-finger</keyword>
<dbReference type="GO" id="GO:0008270">
    <property type="term" value="F:zinc ion binding"/>
    <property type="evidence" value="ECO:0007669"/>
    <property type="project" value="UniProtKB-KW"/>
</dbReference>
<dbReference type="SUPFAM" id="SSF57667">
    <property type="entry name" value="beta-beta-alpha zinc fingers"/>
    <property type="match status" value="3"/>
</dbReference>
<keyword evidence="9" id="KW-0804">Transcription</keyword>
<evidence type="ECO:0000256" key="12">
    <source>
        <dbReference type="SAM" id="MobiDB-lite"/>
    </source>
</evidence>
<dbReference type="Gene3D" id="3.30.160.60">
    <property type="entry name" value="Classic Zinc Finger"/>
    <property type="match status" value="5"/>
</dbReference>
<keyword evidence="6" id="KW-0562">Pair-rule protein</keyword>
<accession>A0AAN9TGE0</accession>
<evidence type="ECO:0000256" key="11">
    <source>
        <dbReference type="PROSITE-ProRule" id="PRU00042"/>
    </source>
</evidence>
<evidence type="ECO:0000259" key="13">
    <source>
        <dbReference type="PROSITE" id="PS50157"/>
    </source>
</evidence>
<dbReference type="PANTHER" id="PTHR14196:SF0">
    <property type="entry name" value="PROTEIN BOWEL"/>
    <property type="match status" value="1"/>
</dbReference>
<keyword evidence="2" id="KW-0217">Developmental protein</keyword>
<dbReference type="PROSITE" id="PS50157">
    <property type="entry name" value="ZINC_FINGER_C2H2_2"/>
    <property type="match status" value="5"/>
</dbReference>
<evidence type="ECO:0000256" key="6">
    <source>
        <dbReference type="ARBA" id="ARBA00022788"/>
    </source>
</evidence>
<evidence type="ECO:0000313" key="15">
    <source>
        <dbReference type="Proteomes" id="UP001367676"/>
    </source>
</evidence>
<dbReference type="Proteomes" id="UP001367676">
    <property type="component" value="Unassembled WGS sequence"/>
</dbReference>
<evidence type="ECO:0000256" key="4">
    <source>
        <dbReference type="ARBA" id="ARBA00022737"/>
    </source>
</evidence>
<evidence type="ECO:0000256" key="5">
    <source>
        <dbReference type="ARBA" id="ARBA00022771"/>
    </source>
</evidence>
<keyword evidence="4" id="KW-0677">Repeat</keyword>
<dbReference type="FunFam" id="3.30.160.60:FF:000318">
    <property type="entry name" value="Odd-skipped-related transciption factor 2"/>
    <property type="match status" value="1"/>
</dbReference>
<evidence type="ECO:0000256" key="3">
    <source>
        <dbReference type="ARBA" id="ARBA00022723"/>
    </source>
</evidence>
<feature type="region of interest" description="Disordered" evidence="12">
    <location>
        <begin position="299"/>
        <end position="378"/>
    </location>
</feature>
<comment type="subcellular location">
    <subcellularLocation>
        <location evidence="1">Nucleus</location>
    </subcellularLocation>
</comment>
<gene>
    <name evidence="14" type="ORF">V9T40_002530</name>
</gene>
<dbReference type="InterPro" id="IPR036236">
    <property type="entry name" value="Znf_C2H2_sf"/>
</dbReference>
<dbReference type="InterPro" id="IPR013087">
    <property type="entry name" value="Znf_C2H2_type"/>
</dbReference>
<keyword evidence="7" id="KW-0862">Zinc</keyword>
<keyword evidence="8" id="KW-0805">Transcription regulation</keyword>
<dbReference type="GO" id="GO:0000981">
    <property type="term" value="F:DNA-binding transcription factor activity, RNA polymerase II-specific"/>
    <property type="evidence" value="ECO:0007669"/>
    <property type="project" value="TreeGrafter"/>
</dbReference>
<dbReference type="SMART" id="SM00355">
    <property type="entry name" value="ZnF_C2H2"/>
    <property type="match status" value="5"/>
</dbReference>
<dbReference type="GO" id="GO:0000977">
    <property type="term" value="F:RNA polymerase II transcription regulatory region sequence-specific DNA binding"/>
    <property type="evidence" value="ECO:0007669"/>
    <property type="project" value="TreeGrafter"/>
</dbReference>
<feature type="compositionally biased region" description="Low complexity" evidence="12">
    <location>
        <begin position="468"/>
        <end position="480"/>
    </location>
</feature>
<dbReference type="GO" id="GO:0048619">
    <property type="term" value="P:embryonic hindgut morphogenesis"/>
    <property type="evidence" value="ECO:0007669"/>
    <property type="project" value="TreeGrafter"/>
</dbReference>
<dbReference type="AlphaFoldDB" id="A0AAN9TGE0"/>
<evidence type="ECO:0000256" key="7">
    <source>
        <dbReference type="ARBA" id="ARBA00022833"/>
    </source>
</evidence>
<evidence type="ECO:0000256" key="10">
    <source>
        <dbReference type="ARBA" id="ARBA00023242"/>
    </source>
</evidence>
<evidence type="ECO:0000256" key="2">
    <source>
        <dbReference type="ARBA" id="ARBA00022473"/>
    </source>
</evidence>
<feature type="compositionally biased region" description="Polar residues" evidence="12">
    <location>
        <begin position="435"/>
        <end position="444"/>
    </location>
</feature>
<feature type="compositionally biased region" description="Low complexity" evidence="12">
    <location>
        <begin position="313"/>
        <end position="326"/>
    </location>
</feature>
<sequence>MPRSEPTVSPSQRSAGEDLTVRNLSCGSYRHQSEATTSAFQPVIPSMASPLYLMLADDKRRELALREDPSVHLLAPSRSSAILLPHHRAHAAHPHAAGLLEGFPASATAAAFTSSGLYASEANPSAFAFVASGASIFGSGSAGHTLDRRLLRPPGRASRPKKQFICKFCQRQFTKSYNLLIHERTHTDERPYSCDICGKAFRRQDHLRDHKFIHSKDKPFKCLNCGKGFCQSRTLAVHKQMHLNESPHKCDVCHRSFNQRSNLKTHLLTHTDHKPYECHACGKVFRRNCDLRRHALTHTVGDVPGAGGAAEQPPKSSGADSSSSPPIFALAPPPSRSESPKPPASVAHEPAQPPSPTAAAAPYRARSPSPLALRRKAASSSASTFAPAIFNQHSSHLVPIFRRQTPSVPYRRRSPGPNLTRCHHQESASSAASSTYTMRPSNGRPSADHDHPDDGASCSGAEADEVARSASGCAASAVGAPPKKTGFSIEEIMRR</sequence>
<dbReference type="GO" id="GO:0005634">
    <property type="term" value="C:nucleus"/>
    <property type="evidence" value="ECO:0007669"/>
    <property type="project" value="UniProtKB-SubCell"/>
</dbReference>
<organism evidence="14 15">
    <name type="scientific">Parthenolecanium corni</name>
    <dbReference type="NCBI Taxonomy" id="536013"/>
    <lineage>
        <taxon>Eukaryota</taxon>
        <taxon>Metazoa</taxon>
        <taxon>Ecdysozoa</taxon>
        <taxon>Arthropoda</taxon>
        <taxon>Hexapoda</taxon>
        <taxon>Insecta</taxon>
        <taxon>Pterygota</taxon>
        <taxon>Neoptera</taxon>
        <taxon>Paraneoptera</taxon>
        <taxon>Hemiptera</taxon>
        <taxon>Sternorrhyncha</taxon>
        <taxon>Coccoidea</taxon>
        <taxon>Coccidae</taxon>
        <taxon>Parthenolecanium</taxon>
    </lineage>
</organism>
<comment type="caution">
    <text evidence="14">The sequence shown here is derived from an EMBL/GenBank/DDBJ whole genome shotgun (WGS) entry which is preliminary data.</text>
</comment>
<evidence type="ECO:0000256" key="1">
    <source>
        <dbReference type="ARBA" id="ARBA00004123"/>
    </source>
</evidence>
<dbReference type="InterPro" id="IPR050717">
    <property type="entry name" value="C2H2-ZF_Transcription_Reg"/>
</dbReference>
<feature type="compositionally biased region" description="Low complexity" evidence="12">
    <location>
        <begin position="357"/>
        <end position="378"/>
    </location>
</feature>
<feature type="domain" description="C2H2-type" evidence="13">
    <location>
        <begin position="248"/>
        <end position="275"/>
    </location>
</feature>
<dbReference type="PANTHER" id="PTHR14196">
    <property type="entry name" value="ODD-SKIPPED - RELATED"/>
    <property type="match status" value="1"/>
</dbReference>
<dbReference type="Pfam" id="PF00096">
    <property type="entry name" value="zf-C2H2"/>
    <property type="match status" value="5"/>
</dbReference>
<dbReference type="FunFam" id="3.30.160.60:FF:000148">
    <property type="entry name" value="zinc finger protein Gfi-1"/>
    <property type="match status" value="1"/>
</dbReference>
<dbReference type="FunFam" id="3.30.160.60:FF:000958">
    <property type="entry name" value="Odd skipped"/>
    <property type="match status" value="1"/>
</dbReference>
<feature type="domain" description="C2H2-type" evidence="13">
    <location>
        <begin position="220"/>
        <end position="247"/>
    </location>
</feature>
<keyword evidence="15" id="KW-1185">Reference proteome</keyword>
<keyword evidence="3" id="KW-0479">Metal-binding</keyword>
<dbReference type="GO" id="GO:0007366">
    <property type="term" value="P:periodic partitioning by pair rule gene"/>
    <property type="evidence" value="ECO:0007669"/>
    <property type="project" value="UniProtKB-KW"/>
</dbReference>
<feature type="region of interest" description="Disordered" evidence="12">
    <location>
        <begin position="405"/>
        <end position="495"/>
    </location>
</feature>
<protein>
    <recommendedName>
        <fullName evidence="13">C2H2-type domain-containing protein</fullName>
    </recommendedName>
</protein>
<evidence type="ECO:0000256" key="9">
    <source>
        <dbReference type="ARBA" id="ARBA00023163"/>
    </source>
</evidence>
<evidence type="ECO:0000256" key="8">
    <source>
        <dbReference type="ARBA" id="ARBA00023015"/>
    </source>
</evidence>
<dbReference type="FunFam" id="3.30.160.60:FF:000311">
    <property type="entry name" value="protein odd-skipped-related 2 isoform X1"/>
    <property type="match status" value="1"/>
</dbReference>
<reference evidence="14 15" key="1">
    <citation type="submission" date="2024-03" db="EMBL/GenBank/DDBJ databases">
        <title>Adaptation during the transition from Ophiocordyceps entomopathogen to insect associate is accompanied by gene loss and intensified selection.</title>
        <authorList>
            <person name="Ward C.M."/>
            <person name="Onetto C.A."/>
            <person name="Borneman A.R."/>
        </authorList>
    </citation>
    <scope>NUCLEOTIDE SEQUENCE [LARGE SCALE GENOMIC DNA]</scope>
    <source>
        <strain evidence="14">AWRI1</strain>
        <tissue evidence="14">Single Adult Female</tissue>
    </source>
</reference>
<proteinExistence type="predicted"/>
<feature type="compositionally biased region" description="Pro residues" evidence="12">
    <location>
        <begin position="331"/>
        <end position="343"/>
    </location>
</feature>
<feature type="domain" description="C2H2-type" evidence="13">
    <location>
        <begin position="276"/>
        <end position="299"/>
    </location>
</feature>
<evidence type="ECO:0000313" key="14">
    <source>
        <dbReference type="EMBL" id="KAK7590917.1"/>
    </source>
</evidence>
<feature type="domain" description="C2H2-type" evidence="13">
    <location>
        <begin position="192"/>
        <end position="219"/>
    </location>
</feature>
<feature type="domain" description="C2H2-type" evidence="13">
    <location>
        <begin position="164"/>
        <end position="191"/>
    </location>
</feature>
<dbReference type="PROSITE" id="PS00028">
    <property type="entry name" value="ZINC_FINGER_C2H2_1"/>
    <property type="match status" value="5"/>
</dbReference>
<name>A0AAN9TGE0_9HEMI</name>